<gene>
    <name evidence="4" type="ORF">HA299_03530</name>
</gene>
<dbReference type="Gene3D" id="3.40.50.970">
    <property type="match status" value="2"/>
</dbReference>
<dbReference type="PANTHER" id="PTHR42897">
    <property type="entry name" value="PYRUVATE SYNTHASE SUBUNIT PORB"/>
    <property type="match status" value="1"/>
</dbReference>
<organism evidence="4 5">
    <name type="scientific">Methermicoccus shengliensis</name>
    <dbReference type="NCBI Taxonomy" id="660064"/>
    <lineage>
        <taxon>Archaea</taxon>
        <taxon>Methanobacteriati</taxon>
        <taxon>Methanobacteriota</taxon>
        <taxon>Stenosarchaea group</taxon>
        <taxon>Methanomicrobia</taxon>
        <taxon>Methanosarcinales</taxon>
        <taxon>Methermicoccaceae</taxon>
        <taxon>Methermicoccus</taxon>
    </lineage>
</organism>
<reference evidence="4" key="1">
    <citation type="journal article" date="2020" name="bioRxiv">
        <title>A rank-normalized archaeal taxonomy based on genome phylogeny resolves widespread incomplete and uneven classifications.</title>
        <authorList>
            <person name="Rinke C."/>
            <person name="Chuvochina M."/>
            <person name="Mussig A.J."/>
            <person name="Chaumeil P.-A."/>
            <person name="Waite D.W."/>
            <person name="Whitman W.B."/>
            <person name="Parks D.H."/>
            <person name="Hugenholtz P."/>
        </authorList>
    </citation>
    <scope>NUCLEOTIDE SEQUENCE</scope>
    <source>
        <strain evidence="4">UBA12518</strain>
    </source>
</reference>
<dbReference type="SUPFAM" id="SSF52518">
    <property type="entry name" value="Thiamin diphosphate-binding fold (THDP-binding)"/>
    <property type="match status" value="1"/>
</dbReference>
<accession>A0A832VX94</accession>
<protein>
    <submittedName>
        <fullName evidence="4">Pyruvate ferredoxin oxidoreductase</fullName>
    </submittedName>
</protein>
<keyword evidence="4" id="KW-0670">Pyruvate</keyword>
<evidence type="ECO:0000256" key="2">
    <source>
        <dbReference type="ARBA" id="ARBA00023002"/>
    </source>
</evidence>
<feature type="domain" description="Thiamine pyrophosphate enzyme TPP-binding" evidence="3">
    <location>
        <begin position="45"/>
        <end position="207"/>
    </location>
</feature>
<evidence type="ECO:0000259" key="3">
    <source>
        <dbReference type="Pfam" id="PF02775"/>
    </source>
</evidence>
<dbReference type="InterPro" id="IPR029061">
    <property type="entry name" value="THDP-binding"/>
</dbReference>
<evidence type="ECO:0000256" key="1">
    <source>
        <dbReference type="ARBA" id="ARBA00011595"/>
    </source>
</evidence>
<dbReference type="CDD" id="cd03376">
    <property type="entry name" value="TPP_PFOR_porB_like"/>
    <property type="match status" value="1"/>
</dbReference>
<comment type="subunit">
    <text evidence="1">Heterotetramer of one alpha, one beta, one delta and one gamma chain.</text>
</comment>
<dbReference type="GO" id="GO:0016491">
    <property type="term" value="F:oxidoreductase activity"/>
    <property type="evidence" value="ECO:0007669"/>
    <property type="project" value="UniProtKB-KW"/>
</dbReference>
<dbReference type="PANTHER" id="PTHR42897:SF2">
    <property type="entry name" value="PYRUVATE SYNTHASE SUBUNIT PORB"/>
    <property type="match status" value="1"/>
</dbReference>
<dbReference type="InterPro" id="IPR051479">
    <property type="entry name" value="PorB-like"/>
</dbReference>
<comment type="caution">
    <text evidence="4">The sequence shown here is derived from an EMBL/GenBank/DDBJ whole genome shotgun (WGS) entry which is preliminary data.</text>
</comment>
<dbReference type="Pfam" id="PF02775">
    <property type="entry name" value="TPP_enzyme_C"/>
    <property type="match status" value="1"/>
</dbReference>
<name>A0A832VX94_9EURY</name>
<dbReference type="EMBL" id="DUIH01000011">
    <property type="protein sequence ID" value="HIH69677.1"/>
    <property type="molecule type" value="Genomic_DNA"/>
</dbReference>
<sequence>MARKGTPLISKLAPGHRGCAGCGAALAAKLVLEGAGDDIIVCSPTGCLEVFTTPFPDNAWQVPWIHSLFENAAAVASGIERALRAMGNDHTKVMVIAGDGSTFDIGFGAISGMWERGHDVTYVCYDNEAYMNTGIQRSGSTPLCAATTTSPAGRVSLGKPQNKKNMPEIAVAHGCPYVATTSIGYPKDVITKVRKAVHTEGPTYVQVHSPCCTGWYYDPSLTAEIARLAVETGLYPLVEFENGVLTNVRKIHKRKPVEEYLKAQGRFKHLFKKEEGKEALRRIQQIADDNVKRYALE</sequence>
<evidence type="ECO:0000313" key="5">
    <source>
        <dbReference type="Proteomes" id="UP000600363"/>
    </source>
</evidence>
<evidence type="ECO:0000313" key="4">
    <source>
        <dbReference type="EMBL" id="HIH69677.1"/>
    </source>
</evidence>
<keyword evidence="2" id="KW-0560">Oxidoreductase</keyword>
<dbReference type="GO" id="GO:0030976">
    <property type="term" value="F:thiamine pyrophosphate binding"/>
    <property type="evidence" value="ECO:0007669"/>
    <property type="project" value="InterPro"/>
</dbReference>
<proteinExistence type="predicted"/>
<dbReference type="InterPro" id="IPR011766">
    <property type="entry name" value="TPP_enzyme_TPP-bd"/>
</dbReference>
<dbReference type="GO" id="GO:0006082">
    <property type="term" value="P:organic acid metabolic process"/>
    <property type="evidence" value="ECO:0007669"/>
    <property type="project" value="UniProtKB-ARBA"/>
</dbReference>
<dbReference type="Proteomes" id="UP000600363">
    <property type="component" value="Unassembled WGS sequence"/>
</dbReference>
<dbReference type="AlphaFoldDB" id="A0A832VX94"/>
<dbReference type="GO" id="GO:0044272">
    <property type="term" value="P:sulfur compound biosynthetic process"/>
    <property type="evidence" value="ECO:0007669"/>
    <property type="project" value="UniProtKB-ARBA"/>
</dbReference>